<gene>
    <name evidence="2" type="ORF">KY084_06370</name>
</gene>
<dbReference type="Pfam" id="PF12697">
    <property type="entry name" value="Abhydrolase_6"/>
    <property type="match status" value="1"/>
</dbReference>
<dbReference type="EMBL" id="JAHWZX010000004">
    <property type="protein sequence ID" value="MBW4330498.1"/>
    <property type="molecule type" value="Genomic_DNA"/>
</dbReference>
<dbReference type="InterPro" id="IPR000073">
    <property type="entry name" value="AB_hydrolase_1"/>
</dbReference>
<organism evidence="2 3">
    <name type="scientific">Stakelama flava</name>
    <dbReference type="NCBI Taxonomy" id="2860338"/>
    <lineage>
        <taxon>Bacteria</taxon>
        <taxon>Pseudomonadati</taxon>
        <taxon>Pseudomonadota</taxon>
        <taxon>Alphaproteobacteria</taxon>
        <taxon>Sphingomonadales</taxon>
        <taxon>Sphingomonadaceae</taxon>
        <taxon>Stakelama</taxon>
    </lineage>
</organism>
<comment type="caution">
    <text evidence="2">The sequence shown here is derived from an EMBL/GenBank/DDBJ whole genome shotgun (WGS) entry which is preliminary data.</text>
</comment>
<feature type="domain" description="AB hydrolase-1" evidence="1">
    <location>
        <begin position="17"/>
        <end position="255"/>
    </location>
</feature>
<dbReference type="GO" id="GO:0016787">
    <property type="term" value="F:hydrolase activity"/>
    <property type="evidence" value="ECO:0007669"/>
    <property type="project" value="UniProtKB-KW"/>
</dbReference>
<sequence length="267" mass="28574">MSDNNYMRDVDMAHAALVLIHGNPESAIVWGPLIGALDRADAIALSPPGFGSPAPSRFEPSLLAYRDWLASQLELFRAPVDLVGHDWGGIIVAALAMVRPDLVRSWASDALGVFAPDYVWHARAQAWQQEGVGEASVEEIWGGDMAQRLSVTLSLGMTGRMAERVAAGMDLEMGSTVLKLLRSARQPAMAEAGRLLTGAAKRPGLALIAVDDFGRASGTVAQHEWAAQHAGAKMAYLEGVGHWWPEETPAPVAEALTTFWGNLQDSA</sequence>
<dbReference type="PANTHER" id="PTHR43329">
    <property type="entry name" value="EPOXIDE HYDROLASE"/>
    <property type="match status" value="1"/>
</dbReference>
<proteinExistence type="predicted"/>
<evidence type="ECO:0000313" key="2">
    <source>
        <dbReference type="EMBL" id="MBW4330498.1"/>
    </source>
</evidence>
<evidence type="ECO:0000313" key="3">
    <source>
        <dbReference type="Proteomes" id="UP001197214"/>
    </source>
</evidence>
<dbReference type="Proteomes" id="UP001197214">
    <property type="component" value="Unassembled WGS sequence"/>
</dbReference>
<protein>
    <submittedName>
        <fullName evidence="2">Alpha/beta fold hydrolase</fullName>
    </submittedName>
</protein>
<keyword evidence="2" id="KW-0378">Hydrolase</keyword>
<accession>A0ABS6XJW3</accession>
<evidence type="ECO:0000259" key="1">
    <source>
        <dbReference type="Pfam" id="PF12697"/>
    </source>
</evidence>
<reference evidence="2 3" key="1">
    <citation type="submission" date="2021-07" db="EMBL/GenBank/DDBJ databases">
        <title>Stakelama flava sp. nov., a novel endophytic bacterium isolated from branch of Kandelia candel.</title>
        <authorList>
            <person name="Tuo L."/>
        </authorList>
    </citation>
    <scope>NUCLEOTIDE SEQUENCE [LARGE SCALE GENOMIC DNA]</scope>
    <source>
        <strain evidence="2 3">CBK3Z-3</strain>
    </source>
</reference>
<keyword evidence="3" id="KW-1185">Reference proteome</keyword>
<name>A0ABS6XJW3_9SPHN</name>